<feature type="non-terminal residue" evidence="2">
    <location>
        <position position="58"/>
    </location>
</feature>
<feature type="compositionally biased region" description="Basic residues" evidence="1">
    <location>
        <begin position="1"/>
        <end position="14"/>
    </location>
</feature>
<evidence type="ECO:0000313" key="3">
    <source>
        <dbReference type="Proteomes" id="UP000752696"/>
    </source>
</evidence>
<evidence type="ECO:0000313" key="2">
    <source>
        <dbReference type="EMBL" id="CAD1473719.1"/>
    </source>
</evidence>
<protein>
    <submittedName>
        <fullName evidence="2">Uncharacterized protein</fullName>
    </submittedName>
</protein>
<dbReference type="AlphaFoldDB" id="A0A6V7H7J5"/>
<comment type="caution">
    <text evidence="2">The sequence shown here is derived from an EMBL/GenBank/DDBJ whole genome shotgun (WGS) entry which is preliminary data.</text>
</comment>
<sequence>IQIRRRRRKKKKLSFRKEEKNSSCVKQQSESRKHSELRIYGDLSDFCCQALIVRATIH</sequence>
<gene>
    <name evidence="2" type="ORF">MHI_LOCUS409465</name>
</gene>
<feature type="region of interest" description="Disordered" evidence="1">
    <location>
        <begin position="1"/>
        <end position="31"/>
    </location>
</feature>
<keyword evidence="3" id="KW-1185">Reference proteome</keyword>
<proteinExistence type="predicted"/>
<accession>A0A6V7H7J5</accession>
<evidence type="ECO:0000256" key="1">
    <source>
        <dbReference type="SAM" id="MobiDB-lite"/>
    </source>
</evidence>
<feature type="non-terminal residue" evidence="2">
    <location>
        <position position="1"/>
    </location>
</feature>
<dbReference type="EMBL" id="CAJDYZ010006826">
    <property type="protein sequence ID" value="CAD1473719.1"/>
    <property type="molecule type" value="Genomic_DNA"/>
</dbReference>
<name>A0A6V7H7J5_9HYME</name>
<organism evidence="2 3">
    <name type="scientific">Heterotrigona itama</name>
    <dbReference type="NCBI Taxonomy" id="395501"/>
    <lineage>
        <taxon>Eukaryota</taxon>
        <taxon>Metazoa</taxon>
        <taxon>Ecdysozoa</taxon>
        <taxon>Arthropoda</taxon>
        <taxon>Hexapoda</taxon>
        <taxon>Insecta</taxon>
        <taxon>Pterygota</taxon>
        <taxon>Neoptera</taxon>
        <taxon>Endopterygota</taxon>
        <taxon>Hymenoptera</taxon>
        <taxon>Apocrita</taxon>
        <taxon>Aculeata</taxon>
        <taxon>Apoidea</taxon>
        <taxon>Anthophila</taxon>
        <taxon>Apidae</taxon>
        <taxon>Heterotrigona</taxon>
    </lineage>
</organism>
<reference evidence="2" key="1">
    <citation type="submission" date="2020-07" db="EMBL/GenBank/DDBJ databases">
        <authorList>
            <person name="Nazaruddin N."/>
        </authorList>
    </citation>
    <scope>NUCLEOTIDE SEQUENCE</scope>
</reference>
<dbReference type="Proteomes" id="UP000752696">
    <property type="component" value="Unassembled WGS sequence"/>
</dbReference>